<dbReference type="InterPro" id="IPR011012">
    <property type="entry name" value="Longin-like_dom_sf"/>
</dbReference>
<evidence type="ECO:0000313" key="2">
    <source>
        <dbReference type="EMBL" id="SBS82567.1"/>
    </source>
</evidence>
<dbReference type="Pfam" id="PF04628">
    <property type="entry name" value="Sedlin_N"/>
    <property type="match status" value="1"/>
</dbReference>
<dbReference type="Proteomes" id="UP000078560">
    <property type="component" value="Unassembled WGS sequence"/>
</dbReference>
<gene>
    <name evidence="2" type="ORF">POVCU1_007980</name>
    <name evidence="1" type="ORF">POVCU2_0008870</name>
</gene>
<dbReference type="Gene3D" id="3.30.450.70">
    <property type="match status" value="1"/>
</dbReference>
<organism evidence="2 3">
    <name type="scientific">Plasmodium ovale curtisi</name>
    <dbReference type="NCBI Taxonomy" id="864141"/>
    <lineage>
        <taxon>Eukaryota</taxon>
        <taxon>Sar</taxon>
        <taxon>Alveolata</taxon>
        <taxon>Apicomplexa</taxon>
        <taxon>Aconoidasida</taxon>
        <taxon>Haemosporida</taxon>
        <taxon>Plasmodiidae</taxon>
        <taxon>Plasmodium</taxon>
        <taxon>Plasmodium (Plasmodium)</taxon>
    </lineage>
</organism>
<dbReference type="SUPFAM" id="SSF64356">
    <property type="entry name" value="SNARE-like"/>
    <property type="match status" value="1"/>
</dbReference>
<dbReference type="Proteomes" id="UP000078546">
    <property type="component" value="Unassembled WGS sequence"/>
</dbReference>
<dbReference type="EMBL" id="FLQU01000129">
    <property type="protein sequence ID" value="SBS81177.1"/>
    <property type="molecule type" value="Genomic_DNA"/>
</dbReference>
<evidence type="ECO:0000313" key="4">
    <source>
        <dbReference type="Proteomes" id="UP000078560"/>
    </source>
</evidence>
<evidence type="ECO:0000313" key="3">
    <source>
        <dbReference type="Proteomes" id="UP000078546"/>
    </source>
</evidence>
<dbReference type="EMBL" id="FLQV01000141">
    <property type="protein sequence ID" value="SBS82567.1"/>
    <property type="molecule type" value="Genomic_DNA"/>
</dbReference>
<name>A0A1A8VTA5_PLAOA</name>
<protein>
    <submittedName>
        <fullName evidence="2">Trafficking protein particle complex subunit 2-like protein, putative (TRAPPC2L)</fullName>
    </submittedName>
</protein>
<dbReference type="GO" id="GO:0005737">
    <property type="term" value="C:cytoplasm"/>
    <property type="evidence" value="ECO:0007669"/>
    <property type="project" value="GOC"/>
</dbReference>
<reference evidence="3 4" key="1">
    <citation type="submission" date="2016-05" db="EMBL/GenBank/DDBJ databases">
        <authorList>
            <person name="Naeem Raeece"/>
        </authorList>
    </citation>
    <scope>NUCLEOTIDE SEQUENCE [LARGE SCALE GENOMIC DNA]</scope>
</reference>
<reference evidence="2" key="2">
    <citation type="submission" date="2016-05" db="EMBL/GenBank/DDBJ databases">
        <authorList>
            <person name="Lavstsen T."/>
            <person name="Jespersen J.S."/>
        </authorList>
    </citation>
    <scope>NUCLEOTIDE SEQUENCE [LARGE SCALE GENOMIC DNA]</scope>
</reference>
<dbReference type="GO" id="GO:0006888">
    <property type="term" value="P:endoplasmic reticulum to Golgi vesicle-mediated transport"/>
    <property type="evidence" value="ECO:0007669"/>
    <property type="project" value="InterPro"/>
</dbReference>
<proteinExistence type="predicted"/>
<accession>A0A1A8VTA5</accession>
<dbReference type="AlphaFoldDB" id="A0A1A8VTA5"/>
<evidence type="ECO:0000313" key="1">
    <source>
        <dbReference type="EMBL" id="SBS81177.1"/>
    </source>
</evidence>
<dbReference type="InterPro" id="IPR006722">
    <property type="entry name" value="Sedlin"/>
</dbReference>
<sequence length="212" mass="24440">MAEISNRNSEHKAFQNIKQGRAEAVSPSKSYISKSKLLVQLNVFEKMSIMSICYLGEDDEILFFHSREENDEIASRFATYSTLNNIKKLIETNDKKGSEKKHDPYLGYVGVNLSLFSSYKNYAYVIKIINFKIILTVDDSKNKYTDDILKSIFIKLHKIYADTVCNPFYEEHLGNESFLKKISNSKVNRDIIAHLAKDVSFRLIRCINNTTV</sequence>